<gene>
    <name evidence="2" type="ORF">FUG_LOCUS431627</name>
</gene>
<feature type="transmembrane region" description="Helical" evidence="1">
    <location>
        <begin position="113"/>
        <end position="134"/>
    </location>
</feature>
<proteinExistence type="predicted"/>
<evidence type="ECO:0000256" key="1">
    <source>
        <dbReference type="SAM" id="Phobius"/>
    </source>
</evidence>
<dbReference type="EMBL" id="CAAKMV010000152">
    <property type="protein sequence ID" value="VIO61495.1"/>
    <property type="molecule type" value="Genomic_DNA"/>
</dbReference>
<protein>
    <submittedName>
        <fullName evidence="2">Uncharacterized protein</fullName>
    </submittedName>
</protein>
<keyword evidence="1" id="KW-0472">Membrane</keyword>
<accession>A0A4E9EFQ5</accession>
<name>A0A4E9EFQ5_GIBZA</name>
<sequence length="143" mass="15448">MSHLSTDAIVTIISTIPGLLVSSLSAWFAYAAIRRRPAASDIETSTIGLIMVPLGHSSLTIPVLSLTLDTAAHHLLLVNFRLCQQCLSLRIQTHQVHRDNRAGNSIGSCNNDLVSILFGILVKLLSLGLVFMSAEMRGENNSL</sequence>
<organism evidence="2">
    <name type="scientific">Gibberella zeae</name>
    <name type="common">Wheat head blight fungus</name>
    <name type="synonym">Fusarium graminearum</name>
    <dbReference type="NCBI Taxonomy" id="5518"/>
    <lineage>
        <taxon>Eukaryota</taxon>
        <taxon>Fungi</taxon>
        <taxon>Dikarya</taxon>
        <taxon>Ascomycota</taxon>
        <taxon>Pezizomycotina</taxon>
        <taxon>Sordariomycetes</taxon>
        <taxon>Hypocreomycetidae</taxon>
        <taxon>Hypocreales</taxon>
        <taxon>Nectriaceae</taxon>
        <taxon>Fusarium</taxon>
    </lineage>
</organism>
<dbReference type="AlphaFoldDB" id="A0A4E9EFQ5"/>
<keyword evidence="1" id="KW-0812">Transmembrane</keyword>
<feature type="transmembrane region" description="Helical" evidence="1">
    <location>
        <begin position="12"/>
        <end position="33"/>
    </location>
</feature>
<evidence type="ECO:0000313" key="2">
    <source>
        <dbReference type="EMBL" id="VIO61495.1"/>
    </source>
</evidence>
<keyword evidence="1" id="KW-1133">Transmembrane helix</keyword>
<feature type="transmembrane region" description="Helical" evidence="1">
    <location>
        <begin position="45"/>
        <end position="68"/>
    </location>
</feature>
<reference evidence="2" key="1">
    <citation type="submission" date="2019-04" db="EMBL/GenBank/DDBJ databases">
        <authorList>
            <person name="Melise S."/>
            <person name="Noan J."/>
            <person name="Okalmin O."/>
        </authorList>
    </citation>
    <scope>NUCLEOTIDE SEQUENCE</scope>
    <source>
        <strain evidence="2">FN9</strain>
    </source>
</reference>